<feature type="region of interest" description="Disordered" evidence="1">
    <location>
        <begin position="102"/>
        <end position="156"/>
    </location>
</feature>
<evidence type="ECO:0000256" key="1">
    <source>
        <dbReference type="SAM" id="MobiDB-lite"/>
    </source>
</evidence>
<dbReference type="OrthoDB" id="158492at2759"/>
<gene>
    <name evidence="2" type="ORF">Poli38472_008915</name>
</gene>
<dbReference type="EMBL" id="SPLM01000146">
    <property type="protein sequence ID" value="TMW56267.1"/>
    <property type="molecule type" value="Genomic_DNA"/>
</dbReference>
<feature type="compositionally biased region" description="Basic residues" evidence="1">
    <location>
        <begin position="131"/>
        <end position="148"/>
    </location>
</feature>
<keyword evidence="3" id="KW-1185">Reference proteome</keyword>
<accession>A0A8K1FE50</accession>
<proteinExistence type="predicted"/>
<dbReference type="Proteomes" id="UP000794436">
    <property type="component" value="Unassembled WGS sequence"/>
</dbReference>
<sequence length="156" mass="18481">MATMSMPIHEQKMDPALEAIPRVRWSTIDHRFHYKMPIAAEPGKEGFVLLQEFEHPDSFGTWALPASERHHLEEMERLNNLVHSVENSAHLHDTLRFLERQRSHSQEYHERAVTEDDLKPRVVKKKESYPKKHSPKHSYDHRRQKPTRAGRVQQPK</sequence>
<evidence type="ECO:0000313" key="3">
    <source>
        <dbReference type="Proteomes" id="UP000794436"/>
    </source>
</evidence>
<evidence type="ECO:0000313" key="2">
    <source>
        <dbReference type="EMBL" id="TMW56267.1"/>
    </source>
</evidence>
<feature type="compositionally biased region" description="Basic and acidic residues" evidence="1">
    <location>
        <begin position="102"/>
        <end position="130"/>
    </location>
</feature>
<name>A0A8K1FE50_PYTOL</name>
<protein>
    <submittedName>
        <fullName evidence="2">Uncharacterized protein</fullName>
    </submittedName>
</protein>
<reference evidence="2" key="1">
    <citation type="submission" date="2019-03" db="EMBL/GenBank/DDBJ databases">
        <title>Long read genome sequence of the mycoparasitic Pythium oligandrum ATCC 38472 isolated from sugarbeet rhizosphere.</title>
        <authorList>
            <person name="Gaulin E."/>
        </authorList>
    </citation>
    <scope>NUCLEOTIDE SEQUENCE</scope>
    <source>
        <strain evidence="2">ATCC 38472_TT</strain>
    </source>
</reference>
<organism evidence="2 3">
    <name type="scientific">Pythium oligandrum</name>
    <name type="common">Mycoparasitic fungus</name>
    <dbReference type="NCBI Taxonomy" id="41045"/>
    <lineage>
        <taxon>Eukaryota</taxon>
        <taxon>Sar</taxon>
        <taxon>Stramenopiles</taxon>
        <taxon>Oomycota</taxon>
        <taxon>Peronosporomycetes</taxon>
        <taxon>Pythiales</taxon>
        <taxon>Pythiaceae</taxon>
        <taxon>Pythium</taxon>
    </lineage>
</organism>
<comment type="caution">
    <text evidence="2">The sequence shown here is derived from an EMBL/GenBank/DDBJ whole genome shotgun (WGS) entry which is preliminary data.</text>
</comment>
<dbReference type="AlphaFoldDB" id="A0A8K1FE50"/>